<keyword evidence="1" id="KW-1133">Transmembrane helix</keyword>
<sequence>MRNSGVKHFSGSRNQIAVGFVFGKVFGFIGAFLMQIVKRFLSHLSKVFLPSTWERGRG</sequence>
<feature type="transmembrane region" description="Helical" evidence="1">
    <location>
        <begin position="16"/>
        <end position="37"/>
    </location>
</feature>
<keyword evidence="1" id="KW-0812">Transmembrane</keyword>
<accession>A0A8S5MLR3</accession>
<evidence type="ECO:0000256" key="1">
    <source>
        <dbReference type="SAM" id="Phobius"/>
    </source>
</evidence>
<keyword evidence="1" id="KW-0472">Membrane</keyword>
<reference evidence="2" key="1">
    <citation type="journal article" date="2021" name="Proc. Natl. Acad. Sci. U.S.A.">
        <title>A Catalog of Tens of Thousands of Viruses from Human Metagenomes Reveals Hidden Associations with Chronic Diseases.</title>
        <authorList>
            <person name="Tisza M.J."/>
            <person name="Buck C.B."/>
        </authorList>
    </citation>
    <scope>NUCLEOTIDE SEQUENCE</scope>
    <source>
        <strain evidence="2">CtsmU9</strain>
    </source>
</reference>
<organism evidence="2">
    <name type="scientific">Myoviridae sp. ctsmU9</name>
    <dbReference type="NCBI Taxonomy" id="2826706"/>
    <lineage>
        <taxon>Viruses</taxon>
        <taxon>Duplodnaviria</taxon>
        <taxon>Heunggongvirae</taxon>
        <taxon>Uroviricota</taxon>
        <taxon>Caudoviricetes</taxon>
    </lineage>
</organism>
<evidence type="ECO:0000313" key="2">
    <source>
        <dbReference type="EMBL" id="DAD83309.1"/>
    </source>
</evidence>
<protein>
    <submittedName>
        <fullName evidence="2">Uncharacterized protein</fullName>
    </submittedName>
</protein>
<proteinExistence type="predicted"/>
<dbReference type="EMBL" id="BK014933">
    <property type="protein sequence ID" value="DAD83309.1"/>
    <property type="molecule type" value="Genomic_DNA"/>
</dbReference>
<name>A0A8S5MLR3_9CAUD</name>